<feature type="transmembrane region" description="Helical" evidence="1">
    <location>
        <begin position="371"/>
        <end position="393"/>
    </location>
</feature>
<feature type="transmembrane region" description="Helical" evidence="1">
    <location>
        <begin position="464"/>
        <end position="485"/>
    </location>
</feature>
<feature type="transmembrane region" description="Helical" evidence="1">
    <location>
        <begin position="400"/>
        <end position="422"/>
    </location>
</feature>
<dbReference type="Gene3D" id="2.60.120.200">
    <property type="match status" value="1"/>
</dbReference>
<feature type="transmembrane region" description="Helical" evidence="1">
    <location>
        <begin position="295"/>
        <end position="314"/>
    </location>
</feature>
<keyword evidence="1" id="KW-0472">Membrane</keyword>
<keyword evidence="1" id="KW-1133">Transmembrane helix</keyword>
<gene>
    <name evidence="2" type="ORF">ACFO60_23860</name>
</gene>
<keyword evidence="1" id="KW-0812">Transmembrane</keyword>
<feature type="transmembrane region" description="Helical" evidence="1">
    <location>
        <begin position="326"/>
        <end position="351"/>
    </location>
</feature>
<keyword evidence="3" id="KW-1185">Reference proteome</keyword>
<evidence type="ECO:0008006" key="4">
    <source>
        <dbReference type="Google" id="ProtNLM"/>
    </source>
</evidence>
<reference evidence="3" key="1">
    <citation type="journal article" date="2019" name="Int. J. Syst. Evol. Microbiol.">
        <title>The Global Catalogue of Microorganisms (GCM) 10K type strain sequencing project: providing services to taxonomists for standard genome sequencing and annotation.</title>
        <authorList>
            <consortium name="The Broad Institute Genomics Platform"/>
            <consortium name="The Broad Institute Genome Sequencing Center for Infectious Disease"/>
            <person name="Wu L."/>
            <person name="Ma J."/>
        </authorList>
    </citation>
    <scope>NUCLEOTIDE SEQUENCE [LARGE SCALE GENOMIC DNA]</scope>
    <source>
        <strain evidence="3">CGMCC 4.7132</strain>
    </source>
</reference>
<comment type="caution">
    <text evidence="2">The sequence shown here is derived from an EMBL/GenBank/DDBJ whole genome shotgun (WGS) entry which is preliminary data.</text>
</comment>
<sequence length="496" mass="52239">MSTTELLRREWAAFRRPGRLIALAVAALSVIALGVLFAFGDRSSCDGSCPAVPAADDGSIVTDKFWFLHRDLGREGGITVRMTSMTGTITYPPPNHDKIVPGLVPWAKAGIIIKDGVRPGSRYAALTMTGGHGVRFQYDYRHDVAGGASGVSARSPRWLRLTRSGDTITGSESTDGKQWRTVATATLGGLPDTLQVGLFATSPGDLTLDEIGLGGAVGKLRHTQTVGVFDNVAVNGAADGAWRSEPVGGTLNEADWEKHHNPSGTVQRDGVITISGTGDIGPHDFEGARTARDTLRGLTIGLIIVLVVAALYGARTARRTPSRRVVTVSAAIVGAATFVTGLVAVGVVVPLGMAVLRSNGVPVWPLPMPTGARVVVGLAVGLALCAVLTYGLGLWLRRSWAAIVVGLSLIAVPYAVATLPLLPDAVSEWLLRLTPAAGLAIQQTMTEYPQVNVHYAPSTGYFPLPWWAGLALLLAYTTLAMRIALGRKPAAGNDWR</sequence>
<dbReference type="Proteomes" id="UP001596004">
    <property type="component" value="Unassembled WGS sequence"/>
</dbReference>
<organism evidence="2 3">
    <name type="scientific">Sphaerisporangium dianthi</name>
    <dbReference type="NCBI Taxonomy" id="1436120"/>
    <lineage>
        <taxon>Bacteria</taxon>
        <taxon>Bacillati</taxon>
        <taxon>Actinomycetota</taxon>
        <taxon>Actinomycetes</taxon>
        <taxon>Streptosporangiales</taxon>
        <taxon>Streptosporangiaceae</taxon>
        <taxon>Sphaerisporangium</taxon>
    </lineage>
</organism>
<proteinExistence type="predicted"/>
<dbReference type="SUPFAM" id="SSF49899">
    <property type="entry name" value="Concanavalin A-like lectins/glucanases"/>
    <property type="match status" value="1"/>
</dbReference>
<feature type="transmembrane region" description="Helical" evidence="1">
    <location>
        <begin position="20"/>
        <end position="40"/>
    </location>
</feature>
<evidence type="ECO:0000313" key="3">
    <source>
        <dbReference type="Proteomes" id="UP001596004"/>
    </source>
</evidence>
<dbReference type="EMBL" id="JBHSFP010000017">
    <property type="protein sequence ID" value="MFC4533809.1"/>
    <property type="molecule type" value="Genomic_DNA"/>
</dbReference>
<dbReference type="InterPro" id="IPR013320">
    <property type="entry name" value="ConA-like_dom_sf"/>
</dbReference>
<protein>
    <recommendedName>
        <fullName evidence="4">DUF1349 domain-containing protein</fullName>
    </recommendedName>
</protein>
<name>A0ABV9CMN5_9ACTN</name>
<accession>A0ABV9CMN5</accession>
<dbReference type="RefSeq" id="WP_380843605.1">
    <property type="nucleotide sequence ID" value="NZ_JBHSFP010000017.1"/>
</dbReference>
<evidence type="ECO:0000256" key="1">
    <source>
        <dbReference type="SAM" id="Phobius"/>
    </source>
</evidence>
<evidence type="ECO:0000313" key="2">
    <source>
        <dbReference type="EMBL" id="MFC4533809.1"/>
    </source>
</evidence>